<organism evidence="6 7">
    <name type="scientific">Mycobacterium kyorinense</name>
    <dbReference type="NCBI Taxonomy" id="487514"/>
    <lineage>
        <taxon>Bacteria</taxon>
        <taxon>Bacillati</taxon>
        <taxon>Actinomycetota</taxon>
        <taxon>Actinomycetes</taxon>
        <taxon>Mycobacteriales</taxon>
        <taxon>Mycobacteriaceae</taxon>
        <taxon>Mycobacterium</taxon>
    </lineage>
</organism>
<dbReference type="InterPro" id="IPR011075">
    <property type="entry name" value="TetR_C"/>
</dbReference>
<dbReference type="SUPFAM" id="SSF48498">
    <property type="entry name" value="Tetracyclin repressor-like, C-terminal domain"/>
    <property type="match status" value="1"/>
</dbReference>
<dbReference type="InterPro" id="IPR009057">
    <property type="entry name" value="Homeodomain-like_sf"/>
</dbReference>
<dbReference type="PANTHER" id="PTHR47506:SF1">
    <property type="entry name" value="HTH-TYPE TRANSCRIPTIONAL REGULATOR YJDC"/>
    <property type="match status" value="1"/>
</dbReference>
<keyword evidence="3" id="KW-0804">Transcription</keyword>
<dbReference type="OrthoDB" id="9805134at2"/>
<dbReference type="SUPFAM" id="SSF46689">
    <property type="entry name" value="Homeodomain-like"/>
    <property type="match status" value="1"/>
</dbReference>
<accession>A0A1A2ZNC2</accession>
<evidence type="ECO:0000256" key="1">
    <source>
        <dbReference type="ARBA" id="ARBA00023015"/>
    </source>
</evidence>
<evidence type="ECO:0000256" key="3">
    <source>
        <dbReference type="ARBA" id="ARBA00023163"/>
    </source>
</evidence>
<dbReference type="InterPro" id="IPR001647">
    <property type="entry name" value="HTH_TetR"/>
</dbReference>
<dbReference type="InterPro" id="IPR036271">
    <property type="entry name" value="Tet_transcr_reg_TetR-rel_C_sf"/>
</dbReference>
<feature type="domain" description="HTH tetR-type" evidence="5">
    <location>
        <begin position="14"/>
        <end position="74"/>
    </location>
</feature>
<evidence type="ECO:0000313" key="7">
    <source>
        <dbReference type="Proteomes" id="UP000093592"/>
    </source>
</evidence>
<dbReference type="EMBL" id="LZKJ01000045">
    <property type="protein sequence ID" value="OBI50967.1"/>
    <property type="molecule type" value="Genomic_DNA"/>
</dbReference>
<evidence type="ECO:0000259" key="5">
    <source>
        <dbReference type="PROSITE" id="PS50977"/>
    </source>
</evidence>
<evidence type="ECO:0000313" key="6">
    <source>
        <dbReference type="EMBL" id="OBI50967.1"/>
    </source>
</evidence>
<dbReference type="RefSeq" id="WP_065013150.1">
    <property type="nucleotide sequence ID" value="NZ_LZKJ01000045.1"/>
</dbReference>
<dbReference type="Proteomes" id="UP000093592">
    <property type="component" value="Unassembled WGS sequence"/>
</dbReference>
<dbReference type="PROSITE" id="PS50977">
    <property type="entry name" value="HTH_TETR_2"/>
    <property type="match status" value="1"/>
</dbReference>
<dbReference type="Pfam" id="PF00440">
    <property type="entry name" value="TetR_N"/>
    <property type="match status" value="1"/>
</dbReference>
<dbReference type="PANTHER" id="PTHR47506">
    <property type="entry name" value="TRANSCRIPTIONAL REGULATORY PROTEIN"/>
    <property type="match status" value="1"/>
</dbReference>
<keyword evidence="1" id="KW-0805">Transcription regulation</keyword>
<evidence type="ECO:0000256" key="2">
    <source>
        <dbReference type="ARBA" id="ARBA00023125"/>
    </source>
</evidence>
<evidence type="ECO:0000256" key="4">
    <source>
        <dbReference type="PROSITE-ProRule" id="PRU00335"/>
    </source>
</evidence>
<sequence length="209" mass="22398">MPTSEPKPRGRPRSYDPELALARARDTFWGAGYAGTSLDELASGMGMNRPSIYAAFGDKEALYLQAVARYADDSRAALAHELAQPRPLADGLRAVYEGATRWYLAGDDGPRGCFLIGTAVTEARHNEKVRVVIESTFEAFTQLFTDRFEQAERDGELAPLAPAALAHLATGTLNTLALRTRTGATPDVINAIIDAAVQVSCAADQGTQA</sequence>
<dbReference type="Pfam" id="PF16925">
    <property type="entry name" value="TetR_C_13"/>
    <property type="match status" value="1"/>
</dbReference>
<comment type="caution">
    <text evidence="6">The sequence shown here is derived from an EMBL/GenBank/DDBJ whole genome shotgun (WGS) entry which is preliminary data.</text>
</comment>
<protein>
    <recommendedName>
        <fullName evidence="5">HTH tetR-type domain-containing protein</fullName>
    </recommendedName>
</protein>
<name>A0A1A2ZNC2_9MYCO</name>
<dbReference type="Gene3D" id="1.10.357.10">
    <property type="entry name" value="Tetracycline Repressor, domain 2"/>
    <property type="match status" value="1"/>
</dbReference>
<reference evidence="7" key="1">
    <citation type="submission" date="2016-06" db="EMBL/GenBank/DDBJ databases">
        <authorList>
            <person name="Sutton G."/>
            <person name="Brinkac L."/>
            <person name="Sanka R."/>
            <person name="Adams M."/>
            <person name="Lau E."/>
            <person name="Sam S."/>
            <person name="Sreng N."/>
            <person name="Him V."/>
            <person name="Kerleguer A."/>
            <person name="Cheng S."/>
        </authorList>
    </citation>
    <scope>NUCLEOTIDE SEQUENCE [LARGE SCALE GENOMIC DNA]</scope>
    <source>
        <strain evidence="7">E861</strain>
    </source>
</reference>
<dbReference type="Gene3D" id="1.10.10.60">
    <property type="entry name" value="Homeodomain-like"/>
    <property type="match status" value="1"/>
</dbReference>
<feature type="DNA-binding region" description="H-T-H motif" evidence="4">
    <location>
        <begin position="37"/>
        <end position="56"/>
    </location>
</feature>
<keyword evidence="2 4" id="KW-0238">DNA-binding</keyword>
<dbReference type="GO" id="GO:0003677">
    <property type="term" value="F:DNA binding"/>
    <property type="evidence" value="ECO:0007669"/>
    <property type="project" value="UniProtKB-UniRule"/>
</dbReference>
<dbReference type="AlphaFoldDB" id="A0A1A2ZNC2"/>
<proteinExistence type="predicted"/>
<gene>
    <name evidence="6" type="ORF">A5707_14240</name>
</gene>